<keyword evidence="2" id="KW-0479">Metal-binding</keyword>
<keyword evidence="6" id="KW-0539">Nucleus</keyword>
<keyword evidence="9" id="KW-1185">Reference proteome</keyword>
<dbReference type="EMBL" id="HG793141">
    <property type="protein sequence ID" value="CRL22589.1"/>
    <property type="molecule type" value="Genomic_DNA"/>
</dbReference>
<dbReference type="SUPFAM" id="SSF57701">
    <property type="entry name" value="Zn2/Cys6 DNA-binding domain"/>
    <property type="match status" value="1"/>
</dbReference>
<dbReference type="GO" id="GO:0006351">
    <property type="term" value="P:DNA-templated transcription"/>
    <property type="evidence" value="ECO:0007669"/>
    <property type="project" value="InterPro"/>
</dbReference>
<dbReference type="Proteomes" id="UP000053732">
    <property type="component" value="Unassembled WGS sequence"/>
</dbReference>
<dbReference type="PANTHER" id="PTHR47338:SF16">
    <property type="entry name" value="TRANSCRIPTION FACTOR, PUTATIVE (AFU_ORTHOLOGUE AFUA_2G09360)-RELATED"/>
    <property type="match status" value="1"/>
</dbReference>
<accession>A0A0G4P8J3</accession>
<dbReference type="PANTHER" id="PTHR47338">
    <property type="entry name" value="ZN(II)2CYS6 TRANSCRIPTION FACTOR (EUROFUNG)-RELATED"/>
    <property type="match status" value="1"/>
</dbReference>
<evidence type="ECO:0000256" key="5">
    <source>
        <dbReference type="ARBA" id="ARBA00023163"/>
    </source>
</evidence>
<dbReference type="AlphaFoldDB" id="A0A0G4P8J3"/>
<dbReference type="GO" id="GO:0003677">
    <property type="term" value="F:DNA binding"/>
    <property type="evidence" value="ECO:0007669"/>
    <property type="project" value="UniProtKB-KW"/>
</dbReference>
<dbReference type="CDD" id="cd00067">
    <property type="entry name" value="GAL4"/>
    <property type="match status" value="1"/>
</dbReference>
<evidence type="ECO:0000313" key="8">
    <source>
        <dbReference type="EMBL" id="CRL22589.1"/>
    </source>
</evidence>
<protein>
    <submittedName>
        <fullName evidence="8">Fungal transcriptional regulatory protein, N-terminal</fullName>
    </submittedName>
</protein>
<dbReference type="InterPro" id="IPR007219">
    <property type="entry name" value="XnlR_reg_dom"/>
</dbReference>
<evidence type="ECO:0000256" key="1">
    <source>
        <dbReference type="ARBA" id="ARBA00004123"/>
    </source>
</evidence>
<reference evidence="8 9" key="1">
    <citation type="journal article" date="2014" name="Nat. Commun.">
        <title>Multiple recent horizontal transfers of a large genomic region in cheese making fungi.</title>
        <authorList>
            <person name="Cheeseman K."/>
            <person name="Ropars J."/>
            <person name="Renault P."/>
            <person name="Dupont J."/>
            <person name="Gouzy J."/>
            <person name="Branca A."/>
            <person name="Abraham A.L."/>
            <person name="Ceppi M."/>
            <person name="Conseiller E."/>
            <person name="Debuchy R."/>
            <person name="Malagnac F."/>
            <person name="Goarin A."/>
            <person name="Silar P."/>
            <person name="Lacoste S."/>
            <person name="Sallet E."/>
            <person name="Bensimon A."/>
            <person name="Giraud T."/>
            <person name="Brygoo Y."/>
        </authorList>
    </citation>
    <scope>NUCLEOTIDE SEQUENCE [LARGE SCALE GENOMIC DNA]</scope>
    <source>
        <strain evidence="9">FM 013</strain>
    </source>
</reference>
<evidence type="ECO:0000256" key="4">
    <source>
        <dbReference type="ARBA" id="ARBA00023125"/>
    </source>
</evidence>
<dbReference type="InterPro" id="IPR050815">
    <property type="entry name" value="TF_fung"/>
</dbReference>
<evidence type="ECO:0000256" key="6">
    <source>
        <dbReference type="ARBA" id="ARBA00023242"/>
    </source>
</evidence>
<keyword evidence="3" id="KW-0805">Transcription regulation</keyword>
<keyword evidence="4" id="KW-0238">DNA-binding</keyword>
<name>A0A0G4P8J3_PENC3</name>
<sequence length="560" mass="63070">MADTRPKRSRAGACVNCRIRKRRCSPVGDGHGCKLCRSLSIPCGLDDPCVVSSSSNGPQETTLQTTRKIFHDLVRLYFRFIHNVIHTMIHEARFMQQFHDGTASMMHIYAMCALAARFSDNPVFHGIPRGSRGKVYISEAVNLAQQSIITPSLESVQGLVLIGYFYGGEGDTKAKHVYIGIARLHAETLSLWAVPQDCSPLCQEEYRRTLLSLNIGSAWSATDISIEPVSLNHGPQVKILQFDDVAFQSLDPELAQGTSLSPQSTYNMWACMAKTLDIFNKTSLLLQRMSQGLVGFDNYCQEAAVLEGRLDQWEENLPSSLTYTTENIMCSVKQRLGRTFLAMHIGYHHFRQMLFFPFLDAHRDKYTINLAERSAQCKRSANIISEILRYSTDIEDCDLNCFIYGHIAVISSCVHLHTLLFGDNAESLSIARQWLLLNFKYLMDIKSYWPVVDHSVARLREFQNCCRDSISDPFALDNWMARFLTEHSSYLSERQTAIFQPSGLAPESPTARSVCAESHVSDPANHVDTGSEVNDLSDLLYDQQVTSEGLVNHAIDWLLE</sequence>
<evidence type="ECO:0000256" key="3">
    <source>
        <dbReference type="ARBA" id="ARBA00023015"/>
    </source>
</evidence>
<evidence type="ECO:0000313" key="9">
    <source>
        <dbReference type="Proteomes" id="UP000053732"/>
    </source>
</evidence>
<comment type="subcellular location">
    <subcellularLocation>
        <location evidence="1">Nucleus</location>
    </subcellularLocation>
</comment>
<dbReference type="GO" id="GO:0008270">
    <property type="term" value="F:zinc ion binding"/>
    <property type="evidence" value="ECO:0007669"/>
    <property type="project" value="InterPro"/>
</dbReference>
<dbReference type="GO" id="GO:0000981">
    <property type="term" value="F:DNA-binding transcription factor activity, RNA polymerase II-specific"/>
    <property type="evidence" value="ECO:0007669"/>
    <property type="project" value="InterPro"/>
</dbReference>
<evidence type="ECO:0000259" key="7">
    <source>
        <dbReference type="PROSITE" id="PS00463"/>
    </source>
</evidence>
<dbReference type="PROSITE" id="PS00463">
    <property type="entry name" value="ZN2_CY6_FUNGAL_1"/>
    <property type="match status" value="1"/>
</dbReference>
<dbReference type="Pfam" id="PF04082">
    <property type="entry name" value="Fungal_trans"/>
    <property type="match status" value="1"/>
</dbReference>
<keyword evidence="5" id="KW-0804">Transcription</keyword>
<proteinExistence type="predicted"/>
<dbReference type="GO" id="GO:0005634">
    <property type="term" value="C:nucleus"/>
    <property type="evidence" value="ECO:0007669"/>
    <property type="project" value="UniProtKB-SubCell"/>
</dbReference>
<feature type="domain" description="Zn(2)-C6 fungal-type" evidence="7">
    <location>
        <begin position="13"/>
        <end position="43"/>
    </location>
</feature>
<evidence type="ECO:0000256" key="2">
    <source>
        <dbReference type="ARBA" id="ARBA00022723"/>
    </source>
</evidence>
<dbReference type="InterPro" id="IPR036864">
    <property type="entry name" value="Zn2-C6_fun-type_DNA-bd_sf"/>
</dbReference>
<organism evidence="8 9">
    <name type="scientific">Penicillium camemberti (strain FM 013)</name>
    <dbReference type="NCBI Taxonomy" id="1429867"/>
    <lineage>
        <taxon>Eukaryota</taxon>
        <taxon>Fungi</taxon>
        <taxon>Dikarya</taxon>
        <taxon>Ascomycota</taxon>
        <taxon>Pezizomycotina</taxon>
        <taxon>Eurotiomycetes</taxon>
        <taxon>Eurotiomycetidae</taxon>
        <taxon>Eurotiales</taxon>
        <taxon>Aspergillaceae</taxon>
        <taxon>Penicillium</taxon>
    </lineage>
</organism>
<dbReference type="InterPro" id="IPR001138">
    <property type="entry name" value="Zn2Cys6_DnaBD"/>
</dbReference>
<dbReference type="CDD" id="cd12148">
    <property type="entry name" value="fungal_TF_MHR"/>
    <property type="match status" value="1"/>
</dbReference>
<gene>
    <name evidence="8" type="ORF">PCAMFM013_S008g000018</name>
</gene>